<feature type="transmembrane region" description="Helical" evidence="2">
    <location>
        <begin position="312"/>
        <end position="333"/>
    </location>
</feature>
<dbReference type="RefSeq" id="WP_066469680.1">
    <property type="nucleotide sequence ID" value="NZ_CBCRUZ010000001.1"/>
</dbReference>
<evidence type="ECO:0000259" key="3">
    <source>
        <dbReference type="Pfam" id="PF01757"/>
    </source>
</evidence>
<dbReference type="Proteomes" id="UP000887023">
    <property type="component" value="Chromosome"/>
</dbReference>
<keyword evidence="6" id="KW-1185">Reference proteome</keyword>
<name>A0ABX8S5Z5_9ACTN</name>
<dbReference type="GO" id="GO:0016746">
    <property type="term" value="F:acyltransferase activity"/>
    <property type="evidence" value="ECO:0007669"/>
    <property type="project" value="UniProtKB-KW"/>
</dbReference>
<feature type="transmembrane region" description="Helical" evidence="2">
    <location>
        <begin position="412"/>
        <end position="438"/>
    </location>
</feature>
<keyword evidence="2" id="KW-1133">Transmembrane helix</keyword>
<dbReference type="Pfam" id="PF01757">
    <property type="entry name" value="Acyl_transf_3"/>
    <property type="match status" value="1"/>
</dbReference>
<feature type="transmembrane region" description="Helical" evidence="2">
    <location>
        <begin position="287"/>
        <end position="306"/>
    </location>
</feature>
<feature type="compositionally biased region" description="Basic and acidic residues" evidence="1">
    <location>
        <begin position="25"/>
        <end position="39"/>
    </location>
</feature>
<dbReference type="Pfam" id="PF19040">
    <property type="entry name" value="SGNH"/>
    <property type="match status" value="1"/>
</dbReference>
<reference evidence="5" key="1">
    <citation type="submission" date="2021-07" db="EMBL/GenBank/DDBJ databases">
        <title>Candidatus Kaistella beijingensis sp. nov. isolated from a municipal wastewater treatment plant is involved in sludge foaming.</title>
        <authorList>
            <person name="Song Y."/>
            <person name="Liu S.-J."/>
        </authorList>
    </citation>
    <scope>NUCLEOTIDE SEQUENCE</scope>
    <source>
        <strain evidence="5">DSM 43998</strain>
    </source>
</reference>
<feature type="compositionally biased region" description="Low complexity" evidence="1">
    <location>
        <begin position="1"/>
        <end position="14"/>
    </location>
</feature>
<feature type="transmembrane region" description="Helical" evidence="2">
    <location>
        <begin position="354"/>
        <end position="373"/>
    </location>
</feature>
<feature type="transmembrane region" description="Helical" evidence="2">
    <location>
        <begin position="51"/>
        <end position="68"/>
    </location>
</feature>
<evidence type="ECO:0000256" key="1">
    <source>
        <dbReference type="SAM" id="MobiDB-lite"/>
    </source>
</evidence>
<feature type="transmembrane region" description="Helical" evidence="2">
    <location>
        <begin position="264"/>
        <end position="280"/>
    </location>
</feature>
<feature type="transmembrane region" description="Helical" evidence="2">
    <location>
        <begin position="189"/>
        <end position="207"/>
    </location>
</feature>
<feature type="domain" description="Acyltransferase 3" evidence="3">
    <location>
        <begin position="49"/>
        <end position="395"/>
    </location>
</feature>
<gene>
    <name evidence="5" type="ORF">KV203_10415</name>
</gene>
<feature type="transmembrane region" description="Helical" evidence="2">
    <location>
        <begin position="115"/>
        <end position="135"/>
    </location>
</feature>
<evidence type="ECO:0000259" key="4">
    <source>
        <dbReference type="Pfam" id="PF19040"/>
    </source>
</evidence>
<feature type="transmembrane region" description="Helical" evidence="2">
    <location>
        <begin position="228"/>
        <end position="244"/>
    </location>
</feature>
<keyword evidence="5" id="KW-0808">Transferase</keyword>
<keyword evidence="2" id="KW-0472">Membrane</keyword>
<evidence type="ECO:0000313" key="5">
    <source>
        <dbReference type="EMBL" id="QXQ12409.1"/>
    </source>
</evidence>
<accession>A0ABX8S5Z5</accession>
<dbReference type="PANTHER" id="PTHR23028:SF53">
    <property type="entry name" value="ACYL_TRANSF_3 DOMAIN-CONTAINING PROTEIN"/>
    <property type="match status" value="1"/>
</dbReference>
<keyword evidence="5" id="KW-0012">Acyltransferase</keyword>
<feature type="transmembrane region" description="Helical" evidence="2">
    <location>
        <begin position="74"/>
        <end position="94"/>
    </location>
</feature>
<feature type="domain" description="SGNH" evidence="4">
    <location>
        <begin position="529"/>
        <end position="749"/>
    </location>
</feature>
<evidence type="ECO:0000256" key="2">
    <source>
        <dbReference type="SAM" id="Phobius"/>
    </source>
</evidence>
<organism evidence="5 6">
    <name type="scientific">Skermania pinensis</name>
    <dbReference type="NCBI Taxonomy" id="39122"/>
    <lineage>
        <taxon>Bacteria</taxon>
        <taxon>Bacillati</taxon>
        <taxon>Actinomycetota</taxon>
        <taxon>Actinomycetes</taxon>
        <taxon>Mycobacteriales</taxon>
        <taxon>Gordoniaceae</taxon>
        <taxon>Skermania</taxon>
    </lineage>
</organism>
<evidence type="ECO:0000313" key="6">
    <source>
        <dbReference type="Proteomes" id="UP000887023"/>
    </source>
</evidence>
<dbReference type="InterPro" id="IPR002656">
    <property type="entry name" value="Acyl_transf_3_dom"/>
</dbReference>
<protein>
    <submittedName>
        <fullName evidence="5">Acyltransferase</fullName>
    </submittedName>
</protein>
<dbReference type="PANTHER" id="PTHR23028">
    <property type="entry name" value="ACETYLTRANSFERASE"/>
    <property type="match status" value="1"/>
</dbReference>
<dbReference type="InterPro" id="IPR050879">
    <property type="entry name" value="Acyltransferase_3"/>
</dbReference>
<feature type="transmembrane region" description="Helical" evidence="2">
    <location>
        <begin position="379"/>
        <end position="400"/>
    </location>
</feature>
<feature type="region of interest" description="Disordered" evidence="1">
    <location>
        <begin position="1"/>
        <end position="39"/>
    </location>
</feature>
<dbReference type="EMBL" id="CP079105">
    <property type="protein sequence ID" value="QXQ12409.1"/>
    <property type="molecule type" value="Genomic_DNA"/>
</dbReference>
<dbReference type="InterPro" id="IPR043968">
    <property type="entry name" value="SGNH"/>
</dbReference>
<sequence length="759" mass="80463">MERSSSVVTTAASTRPGRHRAAPSRVERRTTRRPEPRAPIRDDRSFRVDIEGLRGIAVLAVVLFHAGLPGIGGGFVGVDVFFVISGFLITGLLWRELDSYGTIRLARFYAARARRLLPAACVVLVATAYGAILLLPPLRLRDVLLDGAASALYVGNYRFAIQGTDYLAADAPPSPFQHYWSLCVEEQFYLLWPAILIAVAWLIRRAARPRTGQHGRTSHRARRTDVRSRCLYTLAAIGLLSFLADLATTTNLPPWAFFSLPTRAWELAIGGAVALTAWRWRELAPAALRALGWAGLALIALACLVLDESTPYPGTAALLPTVGTALVIVSGCGRTMSDAGRILATPALRTTGRLSYSLYLWHWPVLLLAPAALERDLGLSERIIAVAVAVGLAALTMQFVEKPVRYAAALRASPAAGLAVGGVATAIALSTTLVLAVAGPTPVGHGAAAPSVTIAAPAPTQPAAGAAAAPAPNTLVEQLTAQVQAAVAASAGARPVPSNLSPALADAAGDKPAVFTNGCVRSWLDLGQPECGTGVTRSTTTVALVGDSHAAMWQPALELIADRRQWRLETMAKVTCPLMDLPITSPYLGRTYTECERWRADVLARLRAERPKLVVLGMSRRYGGDFGFVSYDRAWQDTLGRLVAELRAAGSAVLVLGPVPDPHSIVPTCLSAHPDNASACAPTRPVAVNDAGIANETTAVSSAGGRYADLTQLFCTAEQCPVIVGNNLVYRDDNHLTVEYARTLTSVIEALADRALAPA</sequence>
<keyword evidence="2" id="KW-0812">Transmembrane</keyword>
<proteinExistence type="predicted"/>